<dbReference type="InterPro" id="IPR003676">
    <property type="entry name" value="SAUR_fam"/>
</dbReference>
<dbReference type="EMBL" id="JAGGNH010000068">
    <property type="protein sequence ID" value="KAJ0960620.1"/>
    <property type="molecule type" value="Genomic_DNA"/>
</dbReference>
<keyword evidence="3" id="KW-1185">Reference proteome</keyword>
<comment type="caution">
    <text evidence="2">The sequence shown here is derived from an EMBL/GenBank/DDBJ whole genome shotgun (WGS) entry which is preliminary data.</text>
</comment>
<evidence type="ECO:0000256" key="1">
    <source>
        <dbReference type="ARBA" id="ARBA00006974"/>
    </source>
</evidence>
<dbReference type="AlphaFoldDB" id="A0A9D5BU73"/>
<dbReference type="Pfam" id="PF02519">
    <property type="entry name" value="Auxin_inducible"/>
    <property type="match status" value="3"/>
</dbReference>
<name>A0A9D5BU73_9LILI</name>
<dbReference type="GO" id="GO:0009733">
    <property type="term" value="P:response to auxin"/>
    <property type="evidence" value="ECO:0007669"/>
    <property type="project" value="InterPro"/>
</dbReference>
<evidence type="ECO:0000313" key="3">
    <source>
        <dbReference type="Proteomes" id="UP001085076"/>
    </source>
</evidence>
<comment type="similarity">
    <text evidence="1">Belongs to the ARG7 family.</text>
</comment>
<accession>A0A9D5BU73</accession>
<dbReference type="PANTHER" id="PTHR31175">
    <property type="entry name" value="AUXIN-RESPONSIVE FAMILY PROTEIN"/>
    <property type="match status" value="1"/>
</dbReference>
<protein>
    <submittedName>
        <fullName evidence="2">Uncharacterized protein</fullName>
    </submittedName>
</protein>
<gene>
    <name evidence="2" type="ORF">J5N97_001496</name>
</gene>
<proteinExistence type="inferred from homology"/>
<organism evidence="2 3">
    <name type="scientific">Dioscorea zingiberensis</name>
    <dbReference type="NCBI Taxonomy" id="325984"/>
    <lineage>
        <taxon>Eukaryota</taxon>
        <taxon>Viridiplantae</taxon>
        <taxon>Streptophyta</taxon>
        <taxon>Embryophyta</taxon>
        <taxon>Tracheophyta</taxon>
        <taxon>Spermatophyta</taxon>
        <taxon>Magnoliopsida</taxon>
        <taxon>Liliopsida</taxon>
        <taxon>Dioscoreales</taxon>
        <taxon>Dioscoreaceae</taxon>
        <taxon>Dioscorea</taxon>
    </lineage>
</organism>
<dbReference type="Proteomes" id="UP001085076">
    <property type="component" value="Unassembled WGS sequence"/>
</dbReference>
<evidence type="ECO:0000313" key="2">
    <source>
        <dbReference type="EMBL" id="KAJ0960620.1"/>
    </source>
</evidence>
<dbReference type="OrthoDB" id="1936278at2759"/>
<reference evidence="2 3" key="1">
    <citation type="journal article" date="2022" name="Hortic Res">
        <title>The genome of Dioscorea zingiberensis sheds light on the biosynthesis, origin and evolution of the medicinally important diosgenin saponins.</title>
        <authorList>
            <person name="Li Y."/>
            <person name="Tan C."/>
            <person name="Li Z."/>
            <person name="Guo J."/>
            <person name="Li S."/>
            <person name="Chen X."/>
            <person name="Wang C."/>
            <person name="Dai X."/>
            <person name="Yang H."/>
            <person name="Song W."/>
            <person name="Hou L."/>
            <person name="Xu J."/>
            <person name="Tong Z."/>
            <person name="Xu A."/>
            <person name="Yuan X."/>
            <person name="Wang W."/>
            <person name="Yang Q."/>
            <person name="Chen L."/>
            <person name="Sun Z."/>
            <person name="Wang K."/>
            <person name="Pan B."/>
            <person name="Chen J."/>
            <person name="Bao Y."/>
            <person name="Liu F."/>
            <person name="Qi X."/>
            <person name="Gang D.R."/>
            <person name="Wen J."/>
            <person name="Li J."/>
        </authorList>
    </citation>
    <scope>NUCLEOTIDE SEQUENCE [LARGE SCALE GENOMIC DNA]</scope>
    <source>
        <strain evidence="2">Dzin_1.0</strain>
    </source>
</reference>
<sequence>MAKKWQKVASLTRKISSPRADVQVDFNACSTSSIAEKGHFFVYTLEGKRFMVPLAYLDNNIFKELLKISEEEFGLPADGPITLPCNAAAMVTSSVAEKGHFFVYTSEGKRFMVPLAYLDNNIFKELLKLSEEEFGLPGHGPITLPCDAASMEYVLSMLRKGVSQEVERALLSSIFISCQSSERTEHVDWQEMKMELSNALSTSLDTPLLSKDNTYSMDTASQGNVIGPLLAKLNSSADFFKSSLKISLSSHWSCNQDNHNFHIHQALIPIDIIEMAKTWQKVAGLRRKISSPRADACSDFNSCSTSSSVAEKGHFNVYTLEGKRFMVPLAYLDNNIFKELLRISEEEFGLPCGGPITLPCDAASMDYVLSLLRRGVAKEMEMALLSSIFISCQSTCSVLSVEHNPQQLAVCSF</sequence>